<evidence type="ECO:0000256" key="4">
    <source>
        <dbReference type="ARBA" id="ARBA00022777"/>
    </source>
</evidence>
<dbReference type="InterPro" id="IPR011990">
    <property type="entry name" value="TPR-like_helical_dom_sf"/>
</dbReference>
<dbReference type="PANTHER" id="PTHR45992:SF2">
    <property type="entry name" value="EUKARYOTIC ELONGATION FACTOR 2 KINASE"/>
    <property type="match status" value="1"/>
</dbReference>
<dbReference type="GO" id="GO:0004686">
    <property type="term" value="F:elongation factor-2 kinase activity"/>
    <property type="evidence" value="ECO:0007669"/>
    <property type="project" value="InterPro"/>
</dbReference>
<dbReference type="SMART" id="SM00811">
    <property type="entry name" value="Alpha_kinase"/>
    <property type="match status" value="1"/>
</dbReference>
<dbReference type="EMBL" id="LIAE01007403">
    <property type="protein sequence ID" value="PAV79529.1"/>
    <property type="molecule type" value="Genomic_DNA"/>
</dbReference>
<dbReference type="InterPro" id="IPR004166">
    <property type="entry name" value="a-kinase_dom"/>
</dbReference>
<keyword evidence="7" id="KW-0812">Transmembrane</keyword>
<dbReference type="Proteomes" id="UP000218231">
    <property type="component" value="Unassembled WGS sequence"/>
</dbReference>
<keyword evidence="7" id="KW-1133">Transmembrane helix</keyword>
<evidence type="ECO:0000256" key="2">
    <source>
        <dbReference type="ARBA" id="ARBA00022679"/>
    </source>
</evidence>
<dbReference type="SUPFAM" id="SSF81901">
    <property type="entry name" value="HCP-like"/>
    <property type="match status" value="1"/>
</dbReference>
<reference evidence="9 10" key="1">
    <citation type="journal article" date="2017" name="Curr. Biol.">
        <title>Genome architecture and evolution of a unichromosomal asexual nematode.</title>
        <authorList>
            <person name="Fradin H."/>
            <person name="Zegar C."/>
            <person name="Gutwein M."/>
            <person name="Lucas J."/>
            <person name="Kovtun M."/>
            <person name="Corcoran D."/>
            <person name="Baugh L.R."/>
            <person name="Kiontke K."/>
            <person name="Gunsalus K."/>
            <person name="Fitch D.H."/>
            <person name="Piano F."/>
        </authorList>
    </citation>
    <scope>NUCLEOTIDE SEQUENCE [LARGE SCALE GENOMIC DNA]</scope>
    <source>
        <strain evidence="9">PF1309</strain>
    </source>
</reference>
<protein>
    <recommendedName>
        <fullName evidence="8">Alpha-type protein kinase domain-containing protein</fullName>
    </recommendedName>
</protein>
<evidence type="ECO:0000256" key="5">
    <source>
        <dbReference type="ARBA" id="ARBA00022840"/>
    </source>
</evidence>
<feature type="compositionally biased region" description="Low complexity" evidence="6">
    <location>
        <begin position="687"/>
        <end position="702"/>
    </location>
</feature>
<gene>
    <name evidence="9" type="ORF">WR25_17010</name>
</gene>
<dbReference type="PROSITE" id="PS51158">
    <property type="entry name" value="ALPHA_KINASE"/>
    <property type="match status" value="1"/>
</dbReference>
<keyword evidence="10" id="KW-1185">Reference proteome</keyword>
<dbReference type="OrthoDB" id="301415at2759"/>
<dbReference type="InterPro" id="IPR051852">
    <property type="entry name" value="Alpha-type_PK"/>
</dbReference>
<dbReference type="Gene3D" id="3.20.200.10">
    <property type="entry name" value="MHCK/EF2 kinase"/>
    <property type="match status" value="1"/>
</dbReference>
<dbReference type="PANTHER" id="PTHR45992">
    <property type="entry name" value="EUKARYOTIC ELONGATION FACTOR 2 KINASE-RELATED"/>
    <property type="match status" value="1"/>
</dbReference>
<dbReference type="SMART" id="SM00671">
    <property type="entry name" value="SEL1"/>
    <property type="match status" value="2"/>
</dbReference>
<feature type="transmembrane region" description="Helical" evidence="7">
    <location>
        <begin position="94"/>
        <end position="117"/>
    </location>
</feature>
<dbReference type="Gene3D" id="1.25.40.10">
    <property type="entry name" value="Tetratricopeptide repeat domain"/>
    <property type="match status" value="1"/>
</dbReference>
<dbReference type="Gene3D" id="3.30.200.20">
    <property type="entry name" value="Phosphorylase Kinase, domain 1"/>
    <property type="match status" value="2"/>
</dbReference>
<feature type="region of interest" description="Disordered" evidence="6">
    <location>
        <begin position="150"/>
        <end position="207"/>
    </location>
</feature>
<keyword evidence="1" id="KW-0723">Serine/threonine-protein kinase</keyword>
<feature type="compositionally biased region" description="Basic and acidic residues" evidence="6">
    <location>
        <begin position="150"/>
        <end position="163"/>
    </location>
</feature>
<dbReference type="STRING" id="2018661.A0A2A2L0B1"/>
<evidence type="ECO:0000313" key="9">
    <source>
        <dbReference type="EMBL" id="PAV79529.1"/>
    </source>
</evidence>
<evidence type="ECO:0000256" key="1">
    <source>
        <dbReference type="ARBA" id="ARBA00022527"/>
    </source>
</evidence>
<dbReference type="CDD" id="cd16967">
    <property type="entry name" value="Alpha_kinase_eEF2K"/>
    <property type="match status" value="1"/>
</dbReference>
<evidence type="ECO:0000256" key="3">
    <source>
        <dbReference type="ARBA" id="ARBA00022741"/>
    </source>
</evidence>
<dbReference type="InterPro" id="IPR011009">
    <property type="entry name" value="Kinase-like_dom_sf"/>
</dbReference>
<dbReference type="AlphaFoldDB" id="A0A2A2L0B1"/>
<dbReference type="Pfam" id="PF02816">
    <property type="entry name" value="Alpha_kinase"/>
    <property type="match status" value="1"/>
</dbReference>
<proteinExistence type="predicted"/>
<accession>A0A2A2L0B1</accession>
<evidence type="ECO:0000256" key="6">
    <source>
        <dbReference type="SAM" id="MobiDB-lite"/>
    </source>
</evidence>
<feature type="transmembrane region" description="Helical" evidence="7">
    <location>
        <begin position="69"/>
        <end position="87"/>
    </location>
</feature>
<keyword evidence="2" id="KW-0808">Transferase</keyword>
<dbReference type="InterPro" id="IPR047588">
    <property type="entry name" value="eEF2K_a_kinase_dom"/>
</dbReference>
<dbReference type="InterPro" id="IPR006597">
    <property type="entry name" value="Sel1-like"/>
</dbReference>
<dbReference type="GO" id="GO:0005524">
    <property type="term" value="F:ATP binding"/>
    <property type="evidence" value="ECO:0007669"/>
    <property type="project" value="UniProtKB-KW"/>
</dbReference>
<keyword evidence="5" id="KW-0067">ATP-binding</keyword>
<name>A0A2A2L0B1_9BILA</name>
<evidence type="ECO:0000256" key="7">
    <source>
        <dbReference type="SAM" id="Phobius"/>
    </source>
</evidence>
<keyword evidence="7" id="KW-0472">Membrane</keyword>
<evidence type="ECO:0000313" key="10">
    <source>
        <dbReference type="Proteomes" id="UP000218231"/>
    </source>
</evidence>
<feature type="domain" description="Alpha-type protein kinase" evidence="8">
    <location>
        <begin position="283"/>
        <end position="492"/>
    </location>
</feature>
<feature type="compositionally biased region" description="Low complexity" evidence="6">
    <location>
        <begin position="559"/>
        <end position="571"/>
    </location>
</feature>
<dbReference type="GO" id="GO:1903013">
    <property type="term" value="P:response to differentiation-inducing factor 1"/>
    <property type="evidence" value="ECO:0007669"/>
    <property type="project" value="TreeGrafter"/>
</dbReference>
<feature type="compositionally biased region" description="Basic and acidic residues" evidence="6">
    <location>
        <begin position="674"/>
        <end position="683"/>
    </location>
</feature>
<comment type="caution">
    <text evidence="9">The sequence shown here is derived from an EMBL/GenBank/DDBJ whole genome shotgun (WGS) entry which is preliminary data.</text>
</comment>
<keyword evidence="3" id="KW-0547">Nucleotide-binding</keyword>
<evidence type="ECO:0000259" key="8">
    <source>
        <dbReference type="PROSITE" id="PS51158"/>
    </source>
</evidence>
<keyword evidence="4" id="KW-0418">Kinase</keyword>
<feature type="transmembrane region" description="Helical" evidence="7">
    <location>
        <begin position="35"/>
        <end position="57"/>
    </location>
</feature>
<feature type="region of interest" description="Disordered" evidence="6">
    <location>
        <begin position="671"/>
        <end position="704"/>
    </location>
</feature>
<organism evidence="9 10">
    <name type="scientific">Diploscapter pachys</name>
    <dbReference type="NCBI Taxonomy" id="2018661"/>
    <lineage>
        <taxon>Eukaryota</taxon>
        <taxon>Metazoa</taxon>
        <taxon>Ecdysozoa</taxon>
        <taxon>Nematoda</taxon>
        <taxon>Chromadorea</taxon>
        <taxon>Rhabditida</taxon>
        <taxon>Rhabditina</taxon>
        <taxon>Rhabditomorpha</taxon>
        <taxon>Rhabditoidea</taxon>
        <taxon>Rhabditidae</taxon>
        <taxon>Diploscapter</taxon>
    </lineage>
</organism>
<dbReference type="GO" id="GO:0031037">
    <property type="term" value="P:myosin II filament disassembly"/>
    <property type="evidence" value="ECO:0007669"/>
    <property type="project" value="TreeGrafter"/>
</dbReference>
<sequence length="1006" mass="113828">MLVNLIAEGITLFFVLTQRTDVFETKLIGFDASMVAINTFAVGSVFYIIFTVFTAYAKRRVKPNVEISLFFVSLLIGMVSTIIDEVFRARYFGFQGLASFSLTIGVNVIHIVASVIYQCLYKKPTSQQPLLLLYMPMKTKSYLHIHRMDSDDRHLGPSRESGKDLPQIEPQNGFIERKTRRSSSNASSHHRRQRSMTSSSGDGDWHQLGALTDEEIMNEKNEKEQEEQEEVKKVETEEERRKRINVLMHRWRKAARAARRLRNDPWREFHIDELPILYAKRHRYSSIRQVWTEDIVEVRMHPEPFARGAMRECYRLKKLSTLSRSNDWTHAHNYVAKKYIQDVGRQVLFEDVKLQMDAKLWAEEFNRYNPPKKIDIVQMCVIEILDMPGSPLFHLEHFIEGDYVKYNSNSGFVPPLSRNTPQAFSHFTFERSGHQMIIVDVQGVGDLYTDPQIHTVLGTDYGDGNLGTRGMALFFHSHFCNDICHSLCLTEFDLSKAERQAAESGTPISLNAKNIAATQFATRHNTRISHESCSPIVLDANPEDAMECLRQRTRTISASARSRSSSLSGSVHDLDDSSSHNDDCICETCTRKIVSDMTPEIYIDIDVEYEGLREVDDEVEDATLMHKHSMDAADSDSQEDGVCEGVRKRRNGSAGRAAPVQRKVAFGSLQIQRPDVRQSRDSLDSNSLSITGSESISLTSSRSTRETEREEYWKIARKQSVPAGILNVIELQQQAEANLSASSQRIVPSTTILGQIHLDLARYHELGRFLPEEDNEQKRAVLEGTEANYAEQKPRGEVKYDRQSALYHLDVARRCGLLEAIVTVAQMAYSLPHELLKDIGDDENWNDEEWSYASGGSAGQREAFAFNLMEQASEMGDRAAMLFVAEAYETGRSRGAGAQPNYARAIDWYQKAVGFDDATASGIASSSASAPTSASQVQMSLATAAKPRYEILAKMAELYKEGGCDLEQDYERAYNLYTEAAEMAIENMKGKLANKYYEEAEMCSVF</sequence>
<feature type="region of interest" description="Disordered" evidence="6">
    <location>
        <begin position="559"/>
        <end position="579"/>
    </location>
</feature>
<feature type="region of interest" description="Disordered" evidence="6">
    <location>
        <begin position="219"/>
        <end position="238"/>
    </location>
</feature>
<dbReference type="FunFam" id="3.20.200.10:FF:000002">
    <property type="entry name" value="Eukaryotic elongation factor 2 kinase"/>
    <property type="match status" value="1"/>
</dbReference>
<dbReference type="SUPFAM" id="SSF56112">
    <property type="entry name" value="Protein kinase-like (PK-like)"/>
    <property type="match status" value="1"/>
</dbReference>